<accession>A0A6J4PG70</accession>
<protein>
    <submittedName>
        <fullName evidence="2">Transcriptional regulator, PadR family</fullName>
    </submittedName>
</protein>
<proteinExistence type="predicted"/>
<sequence>GGGTRTAGVAAANAGGVADTAGARGRGAARVWDHAGGRGADGWGDAARPRDVVRFDQADAGRRAYRGVRRAPRPWNGRPAAALLPDHRLRGEGRGRGGRAARRVGQHGGGKEASQASVGVAGGGV</sequence>
<feature type="region of interest" description="Disordered" evidence="1">
    <location>
        <begin position="1"/>
        <end position="26"/>
    </location>
</feature>
<dbReference type="EMBL" id="CADCUT010000109">
    <property type="protein sequence ID" value="CAA9409103.1"/>
    <property type="molecule type" value="Genomic_DNA"/>
</dbReference>
<feature type="compositionally biased region" description="Basic residues" evidence="1">
    <location>
        <begin position="96"/>
        <end position="105"/>
    </location>
</feature>
<dbReference type="AlphaFoldDB" id="A0A6J4PG70"/>
<reference evidence="2" key="1">
    <citation type="submission" date="2020-02" db="EMBL/GenBank/DDBJ databases">
        <authorList>
            <person name="Meier V. D."/>
        </authorList>
    </citation>
    <scope>NUCLEOTIDE SEQUENCE</scope>
    <source>
        <strain evidence="2">AVDCRST_MAG03</strain>
    </source>
</reference>
<organism evidence="2">
    <name type="scientific">uncultured Rubrobacteraceae bacterium</name>
    <dbReference type="NCBI Taxonomy" id="349277"/>
    <lineage>
        <taxon>Bacteria</taxon>
        <taxon>Bacillati</taxon>
        <taxon>Actinomycetota</taxon>
        <taxon>Rubrobacteria</taxon>
        <taxon>Rubrobacterales</taxon>
        <taxon>Rubrobacteraceae</taxon>
        <taxon>environmental samples</taxon>
    </lineage>
</organism>
<evidence type="ECO:0000256" key="1">
    <source>
        <dbReference type="SAM" id="MobiDB-lite"/>
    </source>
</evidence>
<feature type="region of interest" description="Disordered" evidence="1">
    <location>
        <begin position="70"/>
        <end position="125"/>
    </location>
</feature>
<evidence type="ECO:0000313" key="2">
    <source>
        <dbReference type="EMBL" id="CAA9409103.1"/>
    </source>
</evidence>
<name>A0A6J4PG70_9ACTN</name>
<feature type="non-terminal residue" evidence="2">
    <location>
        <position position="125"/>
    </location>
</feature>
<feature type="non-terminal residue" evidence="2">
    <location>
        <position position="1"/>
    </location>
</feature>
<feature type="compositionally biased region" description="Basic and acidic residues" evidence="1">
    <location>
        <begin position="85"/>
        <end position="95"/>
    </location>
</feature>
<gene>
    <name evidence="2" type="ORF">AVDCRST_MAG03-1752</name>
</gene>